<organism evidence="1 2">
    <name type="scientific">Polistes dominula</name>
    <name type="common">European paper wasp</name>
    <name type="synonym">Vespa dominula</name>
    <dbReference type="NCBI Taxonomy" id="743375"/>
    <lineage>
        <taxon>Eukaryota</taxon>
        <taxon>Metazoa</taxon>
        <taxon>Ecdysozoa</taxon>
        <taxon>Arthropoda</taxon>
        <taxon>Hexapoda</taxon>
        <taxon>Insecta</taxon>
        <taxon>Pterygota</taxon>
        <taxon>Neoptera</taxon>
        <taxon>Endopterygota</taxon>
        <taxon>Hymenoptera</taxon>
        <taxon>Apocrita</taxon>
        <taxon>Aculeata</taxon>
        <taxon>Vespoidea</taxon>
        <taxon>Vespidae</taxon>
        <taxon>Polistinae</taxon>
        <taxon>Polistini</taxon>
        <taxon>Polistes</taxon>
    </lineage>
</organism>
<accession>A0ABM1IUM1</accession>
<dbReference type="RefSeq" id="XP_015183908.1">
    <property type="nucleotide sequence ID" value="XM_015328422.1"/>
</dbReference>
<reference evidence="2" key="1">
    <citation type="submission" date="2025-08" db="UniProtKB">
        <authorList>
            <consortium name="RefSeq"/>
        </authorList>
    </citation>
    <scope>IDENTIFICATION</scope>
    <source>
        <tissue evidence="2">Whole body</tissue>
    </source>
</reference>
<dbReference type="InterPro" id="IPR027417">
    <property type="entry name" value="P-loop_NTPase"/>
</dbReference>
<gene>
    <name evidence="2" type="primary">LOC107070331</name>
</gene>
<dbReference type="Proteomes" id="UP000694924">
    <property type="component" value="Unplaced"/>
</dbReference>
<sequence>MSKILQSFDGVQGNDVYISFLVVGKSALCKLLSDGLHVNAKENNWHIEVHKCESISEVLENNISIQIDFIIFAYDSLMSASIDWIETNIGLIDEHFVISGACCLVHDNSTLDVMGFVFHNLKEIRKKYNIRFLSTKISDPKQFNDLINRILTLASTILGLENEIPTIINTP</sequence>
<dbReference type="Gene3D" id="3.40.50.300">
    <property type="entry name" value="P-loop containing nucleotide triphosphate hydrolases"/>
    <property type="match status" value="1"/>
</dbReference>
<proteinExistence type="predicted"/>
<keyword evidence="1" id="KW-1185">Reference proteome</keyword>
<dbReference type="GeneID" id="107070331"/>
<protein>
    <submittedName>
        <fullName evidence="2">Uncharacterized protein LOC107070331</fullName>
    </submittedName>
</protein>
<name>A0ABM1IUM1_POLDO</name>
<evidence type="ECO:0000313" key="2">
    <source>
        <dbReference type="RefSeq" id="XP_015183908.1"/>
    </source>
</evidence>
<evidence type="ECO:0000313" key="1">
    <source>
        <dbReference type="Proteomes" id="UP000694924"/>
    </source>
</evidence>